<organism evidence="1 2">
    <name type="scientific">Nocardiopsis gilva YIM 90087</name>
    <dbReference type="NCBI Taxonomy" id="1235441"/>
    <lineage>
        <taxon>Bacteria</taxon>
        <taxon>Bacillati</taxon>
        <taxon>Actinomycetota</taxon>
        <taxon>Actinomycetes</taxon>
        <taxon>Streptosporangiales</taxon>
        <taxon>Nocardiopsidaceae</taxon>
        <taxon>Nocardiopsis</taxon>
    </lineage>
</organism>
<keyword evidence="2" id="KW-1185">Reference proteome</keyword>
<dbReference type="InterPro" id="IPR010064">
    <property type="entry name" value="HK97-gp10_tail"/>
</dbReference>
<protein>
    <recommendedName>
        <fullName evidence="3">HK97 gp10 family phage protein</fullName>
    </recommendedName>
</protein>
<dbReference type="Proteomes" id="UP000215005">
    <property type="component" value="Chromosome"/>
</dbReference>
<evidence type="ECO:0000313" key="1">
    <source>
        <dbReference type="EMBL" id="ASU83580.1"/>
    </source>
</evidence>
<dbReference type="EMBL" id="CP022753">
    <property type="protein sequence ID" value="ASU83580.1"/>
    <property type="molecule type" value="Genomic_DNA"/>
</dbReference>
<dbReference type="RefSeq" id="WP_017616812.1">
    <property type="nucleotide sequence ID" value="NZ_ANBG01000025.1"/>
</dbReference>
<sequence length="152" mass="16954">MAGDEINLGEALAGNAVRRLIRDVGRLPDDLRKRLRPAMREAAQPVLADARRRASWSTRIPAALRLATSFTRRQAGVSIVASQKRAPHARPYEGITGRDNFRHPVFGNREEWVEQKTRPFIGPAVDLHGRRVVAAVNKTVDEAAREAGFKRT</sequence>
<dbReference type="AlphaFoldDB" id="A0A223S631"/>
<name>A0A223S631_9ACTN</name>
<accession>A0A223S631</accession>
<gene>
    <name evidence="1" type="ORF">CDO52_12965</name>
</gene>
<evidence type="ECO:0000313" key="2">
    <source>
        <dbReference type="Proteomes" id="UP000215005"/>
    </source>
</evidence>
<dbReference type="KEGG" id="ngv:CDO52_12965"/>
<reference evidence="1 2" key="1">
    <citation type="submission" date="2017-08" db="EMBL/GenBank/DDBJ databases">
        <title>The complete genome sequence of Nocardiopsis gilva YIM 90087.</title>
        <authorList>
            <person name="Yin M."/>
            <person name="Tang S."/>
        </authorList>
    </citation>
    <scope>NUCLEOTIDE SEQUENCE [LARGE SCALE GENOMIC DNA]</scope>
    <source>
        <strain evidence="1 2">YIM 90087</strain>
    </source>
</reference>
<evidence type="ECO:0008006" key="3">
    <source>
        <dbReference type="Google" id="ProtNLM"/>
    </source>
</evidence>
<proteinExistence type="predicted"/>
<dbReference type="Pfam" id="PF04883">
    <property type="entry name" value="HK97-gp10_like"/>
    <property type="match status" value="1"/>
</dbReference>